<sequence length="509" mass="56857">MPTPGRDRSGSPTPSSTTSGSAATASRRERLQSHMLTSLLSLQSIPPPNRLPVAKNKESLSLPTTTRNFRGFVQKSGPVFAIQDAVHETLMWDYPARTLCVMAAWAIIALHPHLLVPLPTFMLSLLLLQTYQARYPPASTDPAVPPVTPAQVIDHAITEPTSTGHGKVRPPMVPEPPNEGSIKYYENLRDIQNMMKMITDVYDLLAPFSIHLNWSSPTHTLLVFQSLILVTLALFLVAPYLPYRFILLIAGEGAFILNHPWTDPVVKKLVGRIGEGKEGRKLKESNRKVLAMLNEWIKMDQLPDDVWTRGWREVEVFENERFALEKGTKAKEGEGRWSGHNLRYGERKPWTKGADGYADDSVFAEGYTLDVSRQVAMSLEDGWAWVEGDDWRIDFLGRWSPLAVDEAGWLYSNSDWHKPSPYPFGHPSQPQLPPATSFASSASSSTSGSVYALDEEDDEDEDDEGLDADGLPNDLPSLSSKAGHVKKAETRKRRWLRRAVWVGITPRTD</sequence>
<feature type="transmembrane region" description="Helical" evidence="6">
    <location>
        <begin position="222"/>
        <end position="241"/>
    </location>
</feature>
<dbReference type="PANTHER" id="PTHR28304:SF2">
    <property type="entry name" value="PEROXISOMAL MEMBRANE PROTEIN PEX29"/>
    <property type="match status" value="1"/>
</dbReference>
<feature type="region of interest" description="Disordered" evidence="5">
    <location>
        <begin position="1"/>
        <end position="27"/>
    </location>
</feature>
<evidence type="ECO:0000313" key="8">
    <source>
        <dbReference type="EMBL" id="PWN20656.1"/>
    </source>
</evidence>
<organism evidence="8 9">
    <name type="scientific">Pseudomicrostroma glucosiphilum</name>
    <dbReference type="NCBI Taxonomy" id="1684307"/>
    <lineage>
        <taxon>Eukaryota</taxon>
        <taxon>Fungi</taxon>
        <taxon>Dikarya</taxon>
        <taxon>Basidiomycota</taxon>
        <taxon>Ustilaginomycotina</taxon>
        <taxon>Exobasidiomycetes</taxon>
        <taxon>Microstromatales</taxon>
        <taxon>Microstromatales incertae sedis</taxon>
        <taxon>Pseudomicrostroma</taxon>
    </lineage>
</organism>
<feature type="compositionally biased region" description="Acidic residues" evidence="5">
    <location>
        <begin position="453"/>
        <end position="467"/>
    </location>
</feature>
<comment type="subcellular location">
    <subcellularLocation>
        <location evidence="1">Membrane</location>
        <topology evidence="1">Multi-pass membrane protein</topology>
    </subcellularLocation>
</comment>
<name>A0A316U5Y9_9BASI</name>
<dbReference type="OrthoDB" id="74314at2759"/>
<dbReference type="PANTHER" id="PTHR28304">
    <property type="entry name" value="PEROXISOMAL MEMBRANE PROTEIN PEX29"/>
    <property type="match status" value="1"/>
</dbReference>
<evidence type="ECO:0000259" key="7">
    <source>
        <dbReference type="Pfam" id="PF06398"/>
    </source>
</evidence>
<dbReference type="GeneID" id="37012068"/>
<dbReference type="InterPro" id="IPR010482">
    <property type="entry name" value="TECPR1-like_DysF"/>
</dbReference>
<dbReference type="AlphaFoldDB" id="A0A316U5Y9"/>
<dbReference type="InterPro" id="IPR052816">
    <property type="entry name" value="Peroxisomal_Membrane_PEX28-32"/>
</dbReference>
<keyword evidence="9" id="KW-1185">Reference proteome</keyword>
<protein>
    <recommendedName>
        <fullName evidence="7">TECPR1-like DysF domain-containing protein</fullName>
    </recommendedName>
</protein>
<feature type="region of interest" description="Disordered" evidence="5">
    <location>
        <begin position="422"/>
        <end position="486"/>
    </location>
</feature>
<dbReference type="GO" id="GO:0007031">
    <property type="term" value="P:peroxisome organization"/>
    <property type="evidence" value="ECO:0007669"/>
    <property type="project" value="TreeGrafter"/>
</dbReference>
<proteinExistence type="predicted"/>
<feature type="domain" description="TECPR1-like DysF" evidence="7">
    <location>
        <begin position="60"/>
        <end position="420"/>
    </location>
</feature>
<feature type="compositionally biased region" description="Low complexity" evidence="5">
    <location>
        <begin position="435"/>
        <end position="449"/>
    </location>
</feature>
<feature type="compositionally biased region" description="Low complexity" evidence="5">
    <location>
        <begin position="10"/>
        <end position="25"/>
    </location>
</feature>
<dbReference type="EMBL" id="KZ819327">
    <property type="protein sequence ID" value="PWN20656.1"/>
    <property type="molecule type" value="Genomic_DNA"/>
</dbReference>
<evidence type="ECO:0000256" key="5">
    <source>
        <dbReference type="SAM" id="MobiDB-lite"/>
    </source>
</evidence>
<dbReference type="RefSeq" id="XP_025347816.1">
    <property type="nucleotide sequence ID" value="XM_025490334.1"/>
</dbReference>
<keyword evidence="3 6" id="KW-1133">Transmembrane helix</keyword>
<evidence type="ECO:0000256" key="6">
    <source>
        <dbReference type="SAM" id="Phobius"/>
    </source>
</evidence>
<evidence type="ECO:0000256" key="3">
    <source>
        <dbReference type="ARBA" id="ARBA00022989"/>
    </source>
</evidence>
<keyword evidence="2 6" id="KW-0812">Transmembrane</keyword>
<accession>A0A316U5Y9</accession>
<dbReference type="GO" id="GO:0005778">
    <property type="term" value="C:peroxisomal membrane"/>
    <property type="evidence" value="ECO:0007669"/>
    <property type="project" value="UniProtKB-ARBA"/>
</dbReference>
<dbReference type="Proteomes" id="UP000245942">
    <property type="component" value="Unassembled WGS sequence"/>
</dbReference>
<evidence type="ECO:0000256" key="4">
    <source>
        <dbReference type="ARBA" id="ARBA00023136"/>
    </source>
</evidence>
<evidence type="ECO:0000256" key="2">
    <source>
        <dbReference type="ARBA" id="ARBA00022692"/>
    </source>
</evidence>
<evidence type="ECO:0000313" key="9">
    <source>
        <dbReference type="Proteomes" id="UP000245942"/>
    </source>
</evidence>
<dbReference type="STRING" id="1684307.A0A316U5Y9"/>
<reference evidence="8 9" key="1">
    <citation type="journal article" date="2018" name="Mol. Biol. Evol.">
        <title>Broad Genomic Sampling Reveals a Smut Pathogenic Ancestry of the Fungal Clade Ustilaginomycotina.</title>
        <authorList>
            <person name="Kijpornyongpan T."/>
            <person name="Mondo S.J."/>
            <person name="Barry K."/>
            <person name="Sandor L."/>
            <person name="Lee J."/>
            <person name="Lipzen A."/>
            <person name="Pangilinan J."/>
            <person name="LaButti K."/>
            <person name="Hainaut M."/>
            <person name="Henrissat B."/>
            <person name="Grigoriev I.V."/>
            <person name="Spatafora J.W."/>
            <person name="Aime M.C."/>
        </authorList>
    </citation>
    <scope>NUCLEOTIDE SEQUENCE [LARGE SCALE GENOMIC DNA]</scope>
    <source>
        <strain evidence="8 9">MCA 4718</strain>
    </source>
</reference>
<keyword evidence="4 6" id="KW-0472">Membrane</keyword>
<feature type="transmembrane region" description="Helical" evidence="6">
    <location>
        <begin position="99"/>
        <end position="128"/>
    </location>
</feature>
<evidence type="ECO:0000256" key="1">
    <source>
        <dbReference type="ARBA" id="ARBA00004141"/>
    </source>
</evidence>
<dbReference type="Pfam" id="PF06398">
    <property type="entry name" value="Pex24p"/>
    <property type="match status" value="1"/>
</dbReference>
<gene>
    <name evidence="8" type="ORF">BCV69DRAFT_249249</name>
</gene>